<dbReference type="SUPFAM" id="SSF56024">
    <property type="entry name" value="Phospholipase D/nuclease"/>
    <property type="match status" value="2"/>
</dbReference>
<keyword evidence="5" id="KW-1185">Reference proteome</keyword>
<dbReference type="InterPro" id="IPR050874">
    <property type="entry name" value="Diverse_PLD-related"/>
</dbReference>
<evidence type="ECO:0000259" key="3">
    <source>
        <dbReference type="PROSITE" id="PS50035"/>
    </source>
</evidence>
<feature type="compositionally biased region" description="Acidic residues" evidence="2">
    <location>
        <begin position="37"/>
        <end position="56"/>
    </location>
</feature>
<comment type="caution">
    <text evidence="4">The sequence shown here is derived from an EMBL/GenBank/DDBJ whole genome shotgun (WGS) entry which is preliminary data.</text>
</comment>
<evidence type="ECO:0000313" key="5">
    <source>
        <dbReference type="Proteomes" id="UP001174136"/>
    </source>
</evidence>
<evidence type="ECO:0000313" key="4">
    <source>
        <dbReference type="EMBL" id="KAK0149901.1"/>
    </source>
</evidence>
<dbReference type="PANTHER" id="PTHR10185">
    <property type="entry name" value="PHOSPHOLIPASE D - RELATED"/>
    <property type="match status" value="1"/>
</dbReference>
<dbReference type="Pfam" id="PF13918">
    <property type="entry name" value="PLDc_3"/>
    <property type="match status" value="1"/>
</dbReference>
<dbReference type="AlphaFoldDB" id="A0AA47P3Z6"/>
<protein>
    <submittedName>
        <fullName evidence="4">Phospholipase D3</fullName>
    </submittedName>
</protein>
<dbReference type="PROSITE" id="PS50035">
    <property type="entry name" value="PLD"/>
    <property type="match status" value="2"/>
</dbReference>
<evidence type="ECO:0000256" key="1">
    <source>
        <dbReference type="ARBA" id="ARBA00008664"/>
    </source>
</evidence>
<feature type="region of interest" description="Disordered" evidence="2">
    <location>
        <begin position="281"/>
        <end position="408"/>
    </location>
</feature>
<dbReference type="SMART" id="SM00155">
    <property type="entry name" value="PLDc"/>
    <property type="match status" value="2"/>
</dbReference>
<dbReference type="InterPro" id="IPR001736">
    <property type="entry name" value="PLipase_D/transphosphatidylase"/>
</dbReference>
<dbReference type="Proteomes" id="UP001174136">
    <property type="component" value="Unassembled WGS sequence"/>
</dbReference>
<feature type="region of interest" description="Disordered" evidence="2">
    <location>
        <begin position="83"/>
        <end position="266"/>
    </location>
</feature>
<sequence>MSRRGLRARPELASDSGWEPRRSARLQGGGARRPLLEEPDVSDSEFGESQEMEQDDTSLPPTDDAVAGGSTMVTRLCAVVLDRLTQDEENAGNELEEREEMSRKGGKQLVSRIPTFQSGLSKKRPSGGSHNTEVPLSKNDPPAELQEKTLVADVPKSKLPGVREPATNQQPQRFCLFPKSGLEPASPAARPGQATASPAEGTRDPELYPFLTLTPRPMLRSNPQVREVSPEPEDDLPLSNTMPPGDTVEEARPASRMSLPALGDGDMEGYQEYVIPTAKELSDSAQAVDISEEVPPWESESTKYDPVLDEDDGAEPEVKDPQPAPDPRPVQDAVAETSTTRSACESLGENKSGGQDVVHQEQVLRKRPAPAVVSRSDRSELPKATKPPPVSQRAPAVKPSSPSAKRSGGSSFALFCLLPMTLLLVGGLGQHVWHYGLPRSVAHLQAQLELHYLEGLGLTRELCSTDCRVSLVESLPVGLYPSDSPPLPSISDSWLHLLSRANSSLQIAGFYVTLRDSDTPGHPDPTDAQGREVFEKLTQLQARGVKLQLAVNAPQTSTQDTAVLAATGAEVREVSLDNLTGGILHTKLWVVDHKHLYLGSANMDWRSLSQVKEVGLSMEDCSCLAQDAARIFGVYWSVGAEKNASLPPYWPARLSALSSSQQPLRLRFNGVPAQVYLSSAPPQISARGRTDDLSAILSVISDARKFIHISVMDYLPFSEYSKPFQFWPAIDSALREAACARHVEVRLMVSCWPHSPPTMFVFLQSLLVLQRPPLGCDINVKVFSVPSTPEQKKIPYARVNHAKYMVTDQVAYIGTSNWSENYFTRTAGVGLVVNQTGSAVGPGQTTLQGELDQLFLRDWSSSFATALPDTTDACCPLLHH</sequence>
<evidence type="ECO:0000256" key="2">
    <source>
        <dbReference type="SAM" id="MobiDB-lite"/>
    </source>
</evidence>
<dbReference type="Gene3D" id="3.30.870.10">
    <property type="entry name" value="Endonuclease Chain A"/>
    <property type="match status" value="2"/>
</dbReference>
<feature type="compositionally biased region" description="Acidic residues" evidence="2">
    <location>
        <begin position="87"/>
        <end position="99"/>
    </location>
</feature>
<name>A0AA47P3Z6_MERPO</name>
<dbReference type="EMBL" id="JAOPHQ010001710">
    <property type="protein sequence ID" value="KAK0149901.1"/>
    <property type="molecule type" value="Genomic_DNA"/>
</dbReference>
<dbReference type="InterPro" id="IPR032803">
    <property type="entry name" value="PLDc_3"/>
</dbReference>
<proteinExistence type="inferred from homology"/>
<feature type="region of interest" description="Disordered" evidence="2">
    <location>
        <begin position="1"/>
        <end position="70"/>
    </location>
</feature>
<feature type="domain" description="PLD phosphodiesterase" evidence="3">
    <location>
        <begin position="796"/>
        <end position="822"/>
    </location>
</feature>
<organism evidence="4 5">
    <name type="scientific">Merluccius polli</name>
    <name type="common">Benguela hake</name>
    <name type="synonym">Merluccius cadenati</name>
    <dbReference type="NCBI Taxonomy" id="89951"/>
    <lineage>
        <taxon>Eukaryota</taxon>
        <taxon>Metazoa</taxon>
        <taxon>Chordata</taxon>
        <taxon>Craniata</taxon>
        <taxon>Vertebrata</taxon>
        <taxon>Euteleostomi</taxon>
        <taxon>Actinopterygii</taxon>
        <taxon>Neopterygii</taxon>
        <taxon>Teleostei</taxon>
        <taxon>Neoteleostei</taxon>
        <taxon>Acanthomorphata</taxon>
        <taxon>Zeiogadaria</taxon>
        <taxon>Gadariae</taxon>
        <taxon>Gadiformes</taxon>
        <taxon>Gadoidei</taxon>
        <taxon>Merlucciidae</taxon>
        <taxon>Merluccius</taxon>
    </lineage>
</organism>
<accession>A0AA47P3Z6</accession>
<feature type="compositionally biased region" description="Low complexity" evidence="2">
    <location>
        <begin position="398"/>
        <end position="408"/>
    </location>
</feature>
<feature type="compositionally biased region" description="Basic and acidic residues" evidence="2">
    <location>
        <begin position="8"/>
        <end position="22"/>
    </location>
</feature>
<feature type="domain" description="PLD phosphodiesterase" evidence="3">
    <location>
        <begin position="580"/>
        <end position="607"/>
    </location>
</feature>
<gene>
    <name evidence="4" type="primary">pld3_0</name>
    <name evidence="4" type="ORF">N1851_009347</name>
</gene>
<dbReference type="PANTHER" id="PTHR10185:SF26">
    <property type="entry name" value="PHOSPHOLIPASE D FAMILY, MEMBER 7"/>
    <property type="match status" value="1"/>
</dbReference>
<comment type="similarity">
    <text evidence="1">Belongs to the phospholipase D family.</text>
</comment>
<reference evidence="4" key="1">
    <citation type="journal article" date="2023" name="Front. Mar. Sci.">
        <title>A new Merluccius polli reference genome to investigate the effects of global change in West African waters.</title>
        <authorList>
            <person name="Mateo J.L."/>
            <person name="Blanco-Fernandez C."/>
            <person name="Garcia-Vazquez E."/>
            <person name="Machado-Schiaffino G."/>
        </authorList>
    </citation>
    <scope>NUCLEOTIDE SEQUENCE</scope>
    <source>
        <strain evidence="4">C29</strain>
        <tissue evidence="4">Fin</tissue>
    </source>
</reference>
<dbReference type="GO" id="GO:0003824">
    <property type="term" value="F:catalytic activity"/>
    <property type="evidence" value="ECO:0007669"/>
    <property type="project" value="InterPro"/>
</dbReference>